<feature type="compositionally biased region" description="Low complexity" evidence="1">
    <location>
        <begin position="120"/>
        <end position="132"/>
    </location>
</feature>
<gene>
    <name evidence="2" type="ORF">GCM10010121_090010</name>
</gene>
<name>A0A917UL13_9ACTN</name>
<reference evidence="2" key="1">
    <citation type="journal article" date="2014" name="Int. J. Syst. Evol. Microbiol.">
        <title>Complete genome sequence of Corynebacterium casei LMG S-19264T (=DSM 44701T), isolated from a smear-ripened cheese.</title>
        <authorList>
            <consortium name="US DOE Joint Genome Institute (JGI-PGF)"/>
            <person name="Walter F."/>
            <person name="Albersmeier A."/>
            <person name="Kalinowski J."/>
            <person name="Ruckert C."/>
        </authorList>
    </citation>
    <scope>NUCLEOTIDE SEQUENCE</scope>
    <source>
        <strain evidence="2">JCM 3086</strain>
    </source>
</reference>
<proteinExistence type="predicted"/>
<feature type="region of interest" description="Disordered" evidence="1">
    <location>
        <begin position="120"/>
        <end position="169"/>
    </location>
</feature>
<organism evidence="2 3">
    <name type="scientific">Streptomyces brasiliensis</name>
    <dbReference type="NCBI Taxonomy" id="1954"/>
    <lineage>
        <taxon>Bacteria</taxon>
        <taxon>Bacillati</taxon>
        <taxon>Actinomycetota</taxon>
        <taxon>Actinomycetes</taxon>
        <taxon>Kitasatosporales</taxon>
        <taxon>Streptomycetaceae</taxon>
        <taxon>Streptomyces</taxon>
    </lineage>
</organism>
<dbReference type="Proteomes" id="UP000657574">
    <property type="component" value="Unassembled WGS sequence"/>
</dbReference>
<evidence type="ECO:0000313" key="3">
    <source>
        <dbReference type="Proteomes" id="UP000657574"/>
    </source>
</evidence>
<sequence length="169" mass="18343">MSPDNTNALNTPEVSPQMARRCPVCETAFTPATAKSRQVYCSPTCAEAHRKQTPLHRNCLTCGQEFTTNASACRSYCSAECRHAARTSEDALDERVYPVCDTGFQAPRTVRQYYCSPSCRRPAARTGTRRAASPPPGRSSPHQFAAASRAPAGPQTRGPSCRASRSCRA</sequence>
<dbReference type="AlphaFoldDB" id="A0A917UL13"/>
<protein>
    <submittedName>
        <fullName evidence="2">Uncharacterized protein</fullName>
    </submittedName>
</protein>
<keyword evidence="3" id="KW-1185">Reference proteome</keyword>
<comment type="caution">
    <text evidence="2">The sequence shown here is derived from an EMBL/GenBank/DDBJ whole genome shotgun (WGS) entry which is preliminary data.</text>
</comment>
<evidence type="ECO:0000313" key="2">
    <source>
        <dbReference type="EMBL" id="GGJ65395.1"/>
    </source>
</evidence>
<reference evidence="2" key="2">
    <citation type="submission" date="2020-09" db="EMBL/GenBank/DDBJ databases">
        <authorList>
            <person name="Sun Q."/>
            <person name="Ohkuma M."/>
        </authorList>
    </citation>
    <scope>NUCLEOTIDE SEQUENCE</scope>
    <source>
        <strain evidence="2">JCM 3086</strain>
    </source>
</reference>
<evidence type="ECO:0000256" key="1">
    <source>
        <dbReference type="SAM" id="MobiDB-lite"/>
    </source>
</evidence>
<dbReference type="EMBL" id="BMQA01000085">
    <property type="protein sequence ID" value="GGJ65395.1"/>
    <property type="molecule type" value="Genomic_DNA"/>
</dbReference>
<accession>A0A917UL13</accession>